<dbReference type="EMBL" id="JAABOA010002121">
    <property type="protein sequence ID" value="KAF9580345.1"/>
    <property type="molecule type" value="Genomic_DNA"/>
</dbReference>
<dbReference type="PROSITE" id="PS51294">
    <property type="entry name" value="HTH_MYB"/>
    <property type="match status" value="1"/>
</dbReference>
<dbReference type="GO" id="GO:0000978">
    <property type="term" value="F:RNA polymerase II cis-regulatory region sequence-specific DNA binding"/>
    <property type="evidence" value="ECO:0007669"/>
    <property type="project" value="TreeGrafter"/>
</dbReference>
<feature type="domain" description="Myb-like" evidence="2">
    <location>
        <begin position="96"/>
        <end position="145"/>
    </location>
</feature>
<dbReference type="InterPro" id="IPR050560">
    <property type="entry name" value="MYB_TF"/>
</dbReference>
<feature type="compositionally biased region" description="Basic and acidic residues" evidence="1">
    <location>
        <begin position="213"/>
        <end position="226"/>
    </location>
</feature>
<accession>A0A9P6KD47</accession>
<keyword evidence="5" id="KW-1185">Reference proteome</keyword>
<feature type="region of interest" description="Disordered" evidence="1">
    <location>
        <begin position="370"/>
        <end position="424"/>
    </location>
</feature>
<evidence type="ECO:0000259" key="2">
    <source>
        <dbReference type="PROSITE" id="PS50090"/>
    </source>
</evidence>
<dbReference type="SMART" id="SM00717">
    <property type="entry name" value="SANT"/>
    <property type="match status" value="4"/>
</dbReference>
<evidence type="ECO:0000313" key="4">
    <source>
        <dbReference type="EMBL" id="KAF9580345.1"/>
    </source>
</evidence>
<feature type="domain" description="Myb-like" evidence="2">
    <location>
        <begin position="603"/>
        <end position="648"/>
    </location>
</feature>
<evidence type="ECO:0000256" key="1">
    <source>
        <dbReference type="SAM" id="MobiDB-lite"/>
    </source>
</evidence>
<dbReference type="Pfam" id="PF13921">
    <property type="entry name" value="Myb_DNA-bind_6"/>
    <property type="match status" value="1"/>
</dbReference>
<dbReference type="AlphaFoldDB" id="A0A9P6KD47"/>
<dbReference type="GO" id="GO:0000981">
    <property type="term" value="F:DNA-binding transcription factor activity, RNA polymerase II-specific"/>
    <property type="evidence" value="ECO:0007669"/>
    <property type="project" value="TreeGrafter"/>
</dbReference>
<dbReference type="SUPFAM" id="SSF46689">
    <property type="entry name" value="Homeodomain-like"/>
    <property type="match status" value="3"/>
</dbReference>
<dbReference type="PANTHER" id="PTHR45614">
    <property type="entry name" value="MYB PROTEIN-RELATED"/>
    <property type="match status" value="1"/>
</dbReference>
<organism evidence="4 5">
    <name type="scientific">Lunasporangiospora selenospora</name>
    <dbReference type="NCBI Taxonomy" id="979761"/>
    <lineage>
        <taxon>Eukaryota</taxon>
        <taxon>Fungi</taxon>
        <taxon>Fungi incertae sedis</taxon>
        <taxon>Mucoromycota</taxon>
        <taxon>Mortierellomycotina</taxon>
        <taxon>Mortierellomycetes</taxon>
        <taxon>Mortierellales</taxon>
        <taxon>Mortierellaceae</taxon>
        <taxon>Lunasporangiospora</taxon>
    </lineage>
</organism>
<reference evidence="4" key="1">
    <citation type="journal article" date="2020" name="Fungal Divers.">
        <title>Resolving the Mortierellaceae phylogeny through synthesis of multi-gene phylogenetics and phylogenomics.</title>
        <authorList>
            <person name="Vandepol N."/>
            <person name="Liber J."/>
            <person name="Desiro A."/>
            <person name="Na H."/>
            <person name="Kennedy M."/>
            <person name="Barry K."/>
            <person name="Grigoriev I.V."/>
            <person name="Miller A.N."/>
            <person name="O'Donnell K."/>
            <person name="Stajich J.E."/>
            <person name="Bonito G."/>
        </authorList>
    </citation>
    <scope>NUCLEOTIDE SEQUENCE</scope>
    <source>
        <strain evidence="4">KOD1015</strain>
    </source>
</reference>
<dbReference type="GO" id="GO:0005634">
    <property type="term" value="C:nucleus"/>
    <property type="evidence" value="ECO:0007669"/>
    <property type="project" value="TreeGrafter"/>
</dbReference>
<feature type="domain" description="Myb-like" evidence="2">
    <location>
        <begin position="288"/>
        <end position="333"/>
    </location>
</feature>
<feature type="compositionally biased region" description="Basic and acidic residues" evidence="1">
    <location>
        <begin position="400"/>
        <end position="418"/>
    </location>
</feature>
<dbReference type="PANTHER" id="PTHR45614:SF25">
    <property type="entry name" value="MYB PROTEIN"/>
    <property type="match status" value="1"/>
</dbReference>
<dbReference type="OrthoDB" id="18440at2759"/>
<evidence type="ECO:0000259" key="3">
    <source>
        <dbReference type="PROSITE" id="PS51294"/>
    </source>
</evidence>
<sequence length="666" mass="77885">MARAVYSLLQQRFITLWISRSQFSCITPGSALITLRHSIPHNSPRHGLHHHYHPGQPSFQVKSFSSTRSCAKSNDKSLIESVCPLTESSTTKPKRARKKSKLEWTEDADAQLLELRVTQNMKWGDIGRHLDREPATCMNRFESTLNLALKDYWTAERDSQLDSLVRASRPWADIAQIMGVHRLACMERWRLRGLEEAAKSGESTIAARKKQTRERQRQRDLEREQTMDQAQHTRQLVLDSESPIDDVYDRQGWNLLLKDEQRYQHYRSWQRKSRTDTFFQLYLMNPGWSAKEETILIQHVLEHGFGQWEMVANEKLKGKFSPKECRTSWKNLDMPVTRTTLPTQSEKASSEQQLQRSSLALSTSIGYRKDMFDEDGDEYGDEDGDDEDDEYDEMYGSEGRWSREEPAEETTEAKDPSTKKSKSSPFVWDKELSVRLQAVIRQAYKSQVVHLEEINWSWISRRIHPEATSRVCKNHWKFLHQPDQVKWSQEDIKRLEEGIRVLGPKKLTAVRAHFLPYMTKDDITRQWYRISDMSTLIDEEGYYRLHRNVQEHTDAAGVVQWLEVEMAMGPGWKKLPCKRVWESSYLNLIRPRLGKDQDTTILPWTPGADDLLLKLVKVVGRDDWYSVANAMQAGRSPWQCRLRWCQLVDSVNLESEDLFFRGHVYC</sequence>
<dbReference type="PROSITE" id="PS50090">
    <property type="entry name" value="MYB_LIKE"/>
    <property type="match status" value="3"/>
</dbReference>
<feature type="domain" description="HTH myb-type" evidence="3">
    <location>
        <begin position="596"/>
        <end position="652"/>
    </location>
</feature>
<protein>
    <recommendedName>
        <fullName evidence="6">Myb-like DNA-binding domain-containing protein</fullName>
    </recommendedName>
</protein>
<dbReference type="InterPro" id="IPR009057">
    <property type="entry name" value="Homeodomain-like_sf"/>
</dbReference>
<dbReference type="InterPro" id="IPR017930">
    <property type="entry name" value="Myb_dom"/>
</dbReference>
<evidence type="ECO:0008006" key="6">
    <source>
        <dbReference type="Google" id="ProtNLM"/>
    </source>
</evidence>
<dbReference type="Gene3D" id="1.10.10.60">
    <property type="entry name" value="Homeodomain-like"/>
    <property type="match status" value="2"/>
</dbReference>
<gene>
    <name evidence="4" type="ORF">BGW38_003050</name>
</gene>
<evidence type="ECO:0000313" key="5">
    <source>
        <dbReference type="Proteomes" id="UP000780801"/>
    </source>
</evidence>
<feature type="region of interest" description="Disordered" evidence="1">
    <location>
        <begin position="200"/>
        <end position="233"/>
    </location>
</feature>
<proteinExistence type="predicted"/>
<name>A0A9P6KD47_9FUNG</name>
<dbReference type="CDD" id="cd00167">
    <property type="entry name" value="SANT"/>
    <property type="match status" value="2"/>
</dbReference>
<comment type="caution">
    <text evidence="4">The sequence shown here is derived from an EMBL/GenBank/DDBJ whole genome shotgun (WGS) entry which is preliminary data.</text>
</comment>
<dbReference type="Proteomes" id="UP000780801">
    <property type="component" value="Unassembled WGS sequence"/>
</dbReference>
<dbReference type="InterPro" id="IPR001005">
    <property type="entry name" value="SANT/Myb"/>
</dbReference>
<feature type="compositionally biased region" description="Acidic residues" evidence="1">
    <location>
        <begin position="372"/>
        <end position="395"/>
    </location>
</feature>
<dbReference type="Pfam" id="PF00249">
    <property type="entry name" value="Myb_DNA-binding"/>
    <property type="match status" value="1"/>
</dbReference>